<feature type="region of interest" description="Disordered" evidence="1">
    <location>
        <begin position="376"/>
        <end position="407"/>
    </location>
</feature>
<name>A0AAE1Q717_9EUCA</name>
<proteinExistence type="predicted"/>
<dbReference type="AlphaFoldDB" id="A0AAE1Q717"/>
<reference evidence="2" key="1">
    <citation type="submission" date="2023-11" db="EMBL/GenBank/DDBJ databases">
        <title>Genome assemblies of two species of porcelain crab, Petrolisthes cinctipes and Petrolisthes manimaculis (Anomura: Porcellanidae).</title>
        <authorList>
            <person name="Angst P."/>
        </authorList>
    </citation>
    <scope>NUCLEOTIDE SEQUENCE</scope>
    <source>
        <strain evidence="2">PB745_02</strain>
        <tissue evidence="2">Gill</tissue>
    </source>
</reference>
<organism evidence="2 3">
    <name type="scientific">Petrolisthes manimaculis</name>
    <dbReference type="NCBI Taxonomy" id="1843537"/>
    <lineage>
        <taxon>Eukaryota</taxon>
        <taxon>Metazoa</taxon>
        <taxon>Ecdysozoa</taxon>
        <taxon>Arthropoda</taxon>
        <taxon>Crustacea</taxon>
        <taxon>Multicrustacea</taxon>
        <taxon>Malacostraca</taxon>
        <taxon>Eumalacostraca</taxon>
        <taxon>Eucarida</taxon>
        <taxon>Decapoda</taxon>
        <taxon>Pleocyemata</taxon>
        <taxon>Anomura</taxon>
        <taxon>Galatheoidea</taxon>
        <taxon>Porcellanidae</taxon>
        <taxon>Petrolisthes</taxon>
    </lineage>
</organism>
<dbReference type="Proteomes" id="UP001292094">
    <property type="component" value="Unassembled WGS sequence"/>
</dbReference>
<evidence type="ECO:0000256" key="1">
    <source>
        <dbReference type="SAM" id="MobiDB-lite"/>
    </source>
</evidence>
<dbReference type="PANTHER" id="PTHR38681">
    <property type="entry name" value="RETROVIRUS-RELATED POL POLYPROTEIN FROM TRANSPOSON 412-LIKE PROTEIN-RELATED"/>
    <property type="match status" value="1"/>
</dbReference>
<evidence type="ECO:0000313" key="3">
    <source>
        <dbReference type="Proteomes" id="UP001292094"/>
    </source>
</evidence>
<comment type="caution">
    <text evidence="2">The sequence shown here is derived from an EMBL/GenBank/DDBJ whole genome shotgun (WGS) entry which is preliminary data.</text>
</comment>
<feature type="compositionally biased region" description="Low complexity" evidence="1">
    <location>
        <begin position="376"/>
        <end position="392"/>
    </location>
</feature>
<dbReference type="EMBL" id="JAWZYT010000641">
    <property type="protein sequence ID" value="KAK4320740.1"/>
    <property type="molecule type" value="Genomic_DNA"/>
</dbReference>
<evidence type="ECO:0000313" key="2">
    <source>
        <dbReference type="EMBL" id="KAK4320740.1"/>
    </source>
</evidence>
<sequence>MSQHVWLQQMRCGRYIPDYTRVKVYNDTPSTTSPPRYYLVQIGIDWMRVTDTTPGHNQTVQQYNCSRPLPHFPNLTITLTCWNKKECGTVNQPCPTDLDPDNNSTEAMEMCLVVWGPIMLSVPKALNSNPGRGRKCLPYSDPEDRGLRHTTPAVTEWLNACTEDLKTHRNQTNGLILQTLHATMKKDLHHSPAELVFREDLRLPGQVTSPNMNTSNLSFLPALKAAISSTHPTQTRKSNSRTSYTPPGLHTVTHLFLCTDFHKTLLQEPYTGPHPVICRTDATVTIKTTTSTHPTTPSHIHATTLYSSYHHNTAFIATVIPTPLSFTIIDAYNTYHRMTTTPSSSHPTQPTSNPTPSPSFSYTVLLSQTPISYSTPAYSPSTPSYDPYSPTQSVPPSPTPNSTVPLPKSSMTPLIPSYLPQDSISITKPLPATPLRTFDPNHHHSLPHLLLLGNTYRTTSLPCRSRVSHHVLDGPYGDLQNIYPCFTI</sequence>
<protein>
    <submittedName>
        <fullName evidence="2">Uncharacterized protein</fullName>
    </submittedName>
</protein>
<dbReference type="PANTHER" id="PTHR38681:SF1">
    <property type="entry name" value="RETROVIRUS-RELATED POL POLYPROTEIN FROM TRANSPOSON 412-LIKE PROTEIN"/>
    <property type="match status" value="1"/>
</dbReference>
<gene>
    <name evidence="2" type="ORF">Pmani_008446</name>
</gene>
<keyword evidence="3" id="KW-1185">Reference proteome</keyword>
<feature type="compositionally biased region" description="Low complexity" evidence="1">
    <location>
        <begin position="340"/>
        <end position="354"/>
    </location>
</feature>
<accession>A0AAE1Q717</accession>
<feature type="region of interest" description="Disordered" evidence="1">
    <location>
        <begin position="340"/>
        <end position="361"/>
    </location>
</feature>